<dbReference type="Pfam" id="PF02706">
    <property type="entry name" value="Wzz"/>
    <property type="match status" value="1"/>
</dbReference>
<evidence type="ECO:0000256" key="4">
    <source>
        <dbReference type="ARBA" id="ARBA00022692"/>
    </source>
</evidence>
<evidence type="ECO:0000259" key="10">
    <source>
        <dbReference type="Pfam" id="PF02706"/>
    </source>
</evidence>
<comment type="subcellular location">
    <subcellularLocation>
        <location evidence="1">Cell membrane</location>
        <topology evidence="1">Multi-pass membrane protein</topology>
    </subcellularLocation>
</comment>
<feature type="transmembrane region" description="Helical" evidence="9">
    <location>
        <begin position="245"/>
        <end position="270"/>
    </location>
</feature>
<evidence type="ECO:0000256" key="1">
    <source>
        <dbReference type="ARBA" id="ARBA00004651"/>
    </source>
</evidence>
<evidence type="ECO:0000313" key="11">
    <source>
        <dbReference type="EMBL" id="MFC6869722.1"/>
    </source>
</evidence>
<comment type="caution">
    <text evidence="11">The sequence shown here is derived from an EMBL/GenBank/DDBJ whole genome shotgun (WGS) entry which is preliminary data.</text>
</comment>
<dbReference type="InterPro" id="IPR050445">
    <property type="entry name" value="Bact_polysacc_biosynth/exp"/>
</dbReference>
<dbReference type="RefSeq" id="WP_345397685.1">
    <property type="nucleotide sequence ID" value="NZ_BAABLA010000027.1"/>
</dbReference>
<evidence type="ECO:0000256" key="6">
    <source>
        <dbReference type="ARBA" id="ARBA00023136"/>
    </source>
</evidence>
<accession>A0ABW2C4S9</accession>
<evidence type="ECO:0000256" key="2">
    <source>
        <dbReference type="ARBA" id="ARBA00006683"/>
    </source>
</evidence>
<feature type="domain" description="Polysaccharide chain length determinant N-terminal" evidence="10">
    <location>
        <begin position="17"/>
        <end position="95"/>
    </location>
</feature>
<evidence type="ECO:0000256" key="7">
    <source>
        <dbReference type="SAM" id="Coils"/>
    </source>
</evidence>
<keyword evidence="5 9" id="KW-1133">Transmembrane helix</keyword>
<dbReference type="EMBL" id="JBHSXX010000001">
    <property type="protein sequence ID" value="MFC6869722.1"/>
    <property type="molecule type" value="Genomic_DNA"/>
</dbReference>
<evidence type="ECO:0000256" key="9">
    <source>
        <dbReference type="SAM" id="Phobius"/>
    </source>
</evidence>
<proteinExistence type="inferred from homology"/>
<keyword evidence="6 9" id="KW-0472">Membrane</keyword>
<keyword evidence="4 9" id="KW-0812">Transmembrane</keyword>
<dbReference type="InterPro" id="IPR003856">
    <property type="entry name" value="LPS_length_determ_N"/>
</dbReference>
<organism evidence="11 12">
    <name type="scientific">Haloechinothrix salitolerans</name>
    <dbReference type="NCBI Taxonomy" id="926830"/>
    <lineage>
        <taxon>Bacteria</taxon>
        <taxon>Bacillati</taxon>
        <taxon>Actinomycetota</taxon>
        <taxon>Actinomycetes</taxon>
        <taxon>Pseudonocardiales</taxon>
        <taxon>Pseudonocardiaceae</taxon>
        <taxon>Haloechinothrix</taxon>
    </lineage>
</organism>
<comment type="similarity">
    <text evidence="2">Belongs to the CpsC/CapA family.</text>
</comment>
<sequence>MTAPKNDPESPRPTPLLDLQQLVVTLRWRKRLWLSCALLGLLAGTLLAVFLPPPPTAVTRLLLVHENDQPTDSGTLMDTDIALLDTVRIAEATLRRLGSDDDPEAFRESYEAEGLTNNVVEITVTADSGEAAEARALALAETFVADHIRRARETAQAEAEALRDRRTQAEDELARVDAAIETAADEGRNPASLGSLYARRADVAAQVADLSRRATEASIGTPEVAAGTSIVDAPRLVERSATATLVTYAIVGGVLGLAAGLALAAAASVVRDRPVLRRDIAEHLGASVLAQVPLRRRGPTRLLHRPRKGDRVRIAATVARTIAPDDTDLAPVSVLALGCTSTAAELAVDTALALRRPVLLVDDLRKHDVTKLVNRCGDNVRLVTGTDYLSGADRPGPQELPLAVGSVDPGAAWTDLSALGTQTVLVVRAGHATTAWLHTVARQLADARIVVIGVVVVEPYPRDRTDGTLWDGVHTALRGRLRAAERAALAKGDPSTNGRVPHPTLTHEDAEV</sequence>
<feature type="region of interest" description="Disordered" evidence="8">
    <location>
        <begin position="488"/>
        <end position="512"/>
    </location>
</feature>
<dbReference type="Proteomes" id="UP001596337">
    <property type="component" value="Unassembled WGS sequence"/>
</dbReference>
<feature type="coiled-coil region" evidence="7">
    <location>
        <begin position="145"/>
        <end position="186"/>
    </location>
</feature>
<gene>
    <name evidence="11" type="ORF">ACFQGD_21505</name>
</gene>
<reference evidence="12" key="1">
    <citation type="journal article" date="2019" name="Int. J. Syst. Evol. Microbiol.">
        <title>The Global Catalogue of Microorganisms (GCM) 10K type strain sequencing project: providing services to taxonomists for standard genome sequencing and annotation.</title>
        <authorList>
            <consortium name="The Broad Institute Genomics Platform"/>
            <consortium name="The Broad Institute Genome Sequencing Center for Infectious Disease"/>
            <person name="Wu L."/>
            <person name="Ma J."/>
        </authorList>
    </citation>
    <scope>NUCLEOTIDE SEQUENCE [LARGE SCALE GENOMIC DNA]</scope>
    <source>
        <strain evidence="12">KCTC 32255</strain>
    </source>
</reference>
<evidence type="ECO:0000256" key="5">
    <source>
        <dbReference type="ARBA" id="ARBA00022989"/>
    </source>
</evidence>
<evidence type="ECO:0000313" key="12">
    <source>
        <dbReference type="Proteomes" id="UP001596337"/>
    </source>
</evidence>
<name>A0ABW2C4S9_9PSEU</name>
<evidence type="ECO:0000256" key="8">
    <source>
        <dbReference type="SAM" id="MobiDB-lite"/>
    </source>
</evidence>
<keyword evidence="7" id="KW-0175">Coiled coil</keyword>
<dbReference type="PANTHER" id="PTHR32309">
    <property type="entry name" value="TYROSINE-PROTEIN KINASE"/>
    <property type="match status" value="1"/>
</dbReference>
<feature type="transmembrane region" description="Helical" evidence="9">
    <location>
        <begin position="32"/>
        <end position="51"/>
    </location>
</feature>
<dbReference type="PANTHER" id="PTHR32309:SF31">
    <property type="entry name" value="CAPSULAR EXOPOLYSACCHARIDE FAMILY"/>
    <property type="match status" value="1"/>
</dbReference>
<keyword evidence="12" id="KW-1185">Reference proteome</keyword>
<keyword evidence="3" id="KW-1003">Cell membrane</keyword>
<protein>
    <submittedName>
        <fullName evidence="11">Wzz/FepE/Etk N-terminal domain-containing protein</fullName>
    </submittedName>
</protein>
<evidence type="ECO:0000256" key="3">
    <source>
        <dbReference type="ARBA" id="ARBA00022475"/>
    </source>
</evidence>